<evidence type="ECO:0000313" key="2">
    <source>
        <dbReference type="Proteomes" id="UP000504638"/>
    </source>
</evidence>
<name>A0A6G1GDK5_9PEZI</name>
<evidence type="ECO:0000313" key="3">
    <source>
        <dbReference type="RefSeq" id="XP_033537627.1"/>
    </source>
</evidence>
<protein>
    <submittedName>
        <fullName evidence="1 3">Uncharacterized protein</fullName>
    </submittedName>
</protein>
<reference evidence="3" key="3">
    <citation type="submission" date="2025-04" db="UniProtKB">
        <authorList>
            <consortium name="RefSeq"/>
        </authorList>
    </citation>
    <scope>IDENTIFICATION</scope>
    <source>
        <strain evidence="3">CBS 781.70</strain>
    </source>
</reference>
<dbReference type="OrthoDB" id="5357075at2759"/>
<gene>
    <name evidence="1 3" type="ORF">P152DRAFT_389807</name>
</gene>
<reference evidence="3" key="2">
    <citation type="submission" date="2020-04" db="EMBL/GenBank/DDBJ databases">
        <authorList>
            <consortium name="NCBI Genome Project"/>
        </authorList>
    </citation>
    <scope>NUCLEOTIDE SEQUENCE</scope>
    <source>
        <strain evidence="3">CBS 781.70</strain>
    </source>
</reference>
<reference evidence="1 3" key="1">
    <citation type="submission" date="2020-01" db="EMBL/GenBank/DDBJ databases">
        <authorList>
            <consortium name="DOE Joint Genome Institute"/>
            <person name="Haridas S."/>
            <person name="Albert R."/>
            <person name="Binder M."/>
            <person name="Bloem J."/>
            <person name="Labutti K."/>
            <person name="Salamov A."/>
            <person name="Andreopoulos B."/>
            <person name="Baker S.E."/>
            <person name="Barry K."/>
            <person name="Bills G."/>
            <person name="Bluhm B.H."/>
            <person name="Cannon C."/>
            <person name="Castanera R."/>
            <person name="Culley D.E."/>
            <person name="Daum C."/>
            <person name="Ezra D."/>
            <person name="Gonzalez J.B."/>
            <person name="Henrissat B."/>
            <person name="Kuo A."/>
            <person name="Liang C."/>
            <person name="Lipzen A."/>
            <person name="Lutzoni F."/>
            <person name="Magnuson J."/>
            <person name="Mondo S."/>
            <person name="Nolan M."/>
            <person name="Ohm R."/>
            <person name="Pangilinan J."/>
            <person name="Park H.-J."/>
            <person name="Ramirez L."/>
            <person name="Alfaro M."/>
            <person name="Sun H."/>
            <person name="Tritt A."/>
            <person name="Yoshinaga Y."/>
            <person name="Zwiers L.-H."/>
            <person name="Turgeon B.G."/>
            <person name="Goodwin S.B."/>
            <person name="Spatafora J.W."/>
            <person name="Crous P.W."/>
            <person name="Grigoriev I.V."/>
        </authorList>
    </citation>
    <scope>NUCLEOTIDE SEQUENCE</scope>
    <source>
        <strain evidence="1 3">CBS 781.70</strain>
    </source>
</reference>
<keyword evidence="2" id="KW-1185">Reference proteome</keyword>
<sequence>MEPEPPITYISQHYTHSSHIAPRWTQPVIHLDQAGLADVLHRHSIDPHSLLPQQINLFQNADDEQRLRLLELWRISPPTDVSMNGTGDYAGVQSTRINDEEEMARLRYEGYPKPGQLTDRKTSETRNGPAPDIDLIDGQGQGHHHAEPYMISGYDYLASRDYDNQTQSMLQETTKYNQATDPVYKGPGRDMHKGCVEDMENRWSFNQMKETEVYHAQDQDLDMM</sequence>
<organism evidence="1">
    <name type="scientific">Eremomyces bilateralis CBS 781.70</name>
    <dbReference type="NCBI Taxonomy" id="1392243"/>
    <lineage>
        <taxon>Eukaryota</taxon>
        <taxon>Fungi</taxon>
        <taxon>Dikarya</taxon>
        <taxon>Ascomycota</taxon>
        <taxon>Pezizomycotina</taxon>
        <taxon>Dothideomycetes</taxon>
        <taxon>Dothideomycetes incertae sedis</taxon>
        <taxon>Eremomycetales</taxon>
        <taxon>Eremomycetaceae</taxon>
        <taxon>Eremomyces</taxon>
    </lineage>
</organism>
<dbReference type="EMBL" id="ML975151">
    <property type="protein sequence ID" value="KAF1815996.1"/>
    <property type="molecule type" value="Genomic_DNA"/>
</dbReference>
<accession>A0A6G1GDK5</accession>
<dbReference type="AlphaFoldDB" id="A0A6G1GDK5"/>
<proteinExistence type="predicted"/>
<dbReference type="Proteomes" id="UP000504638">
    <property type="component" value="Unplaced"/>
</dbReference>
<dbReference type="RefSeq" id="XP_033537627.1">
    <property type="nucleotide sequence ID" value="XM_033676003.1"/>
</dbReference>
<evidence type="ECO:0000313" key="1">
    <source>
        <dbReference type="EMBL" id="KAF1815996.1"/>
    </source>
</evidence>
<dbReference type="GeneID" id="54416573"/>